<evidence type="ECO:0000313" key="3">
    <source>
        <dbReference type="Proteomes" id="UP000270296"/>
    </source>
</evidence>
<sequence>MHCFPCLTRELVSGFHFAELSIRLPRSNPFYEYTYVTKGEIWAFAVGCFVLLDYCLMITYVARTWSRYVDFLFLNKLNATNPVLSVDSHVYHDSFDWLAMVGILASSMIAPRSIKACGSSLLVT</sequence>
<organism evidence="4">
    <name type="scientific">Soboliphyme baturini</name>
    <dbReference type="NCBI Taxonomy" id="241478"/>
    <lineage>
        <taxon>Eukaryota</taxon>
        <taxon>Metazoa</taxon>
        <taxon>Ecdysozoa</taxon>
        <taxon>Nematoda</taxon>
        <taxon>Enoplea</taxon>
        <taxon>Dorylaimia</taxon>
        <taxon>Dioctophymatida</taxon>
        <taxon>Dioctophymatoidea</taxon>
        <taxon>Soboliphymatidae</taxon>
        <taxon>Soboliphyme</taxon>
    </lineage>
</organism>
<reference evidence="4" key="1">
    <citation type="submission" date="2016-06" db="UniProtKB">
        <authorList>
            <consortium name="WormBaseParasite"/>
        </authorList>
    </citation>
    <scope>IDENTIFICATION</scope>
</reference>
<dbReference type="AlphaFoldDB" id="A0A183IMW6"/>
<evidence type="ECO:0000313" key="4">
    <source>
        <dbReference type="WBParaSite" id="SBAD_0000516501-mRNA-1"/>
    </source>
</evidence>
<accession>A0A183IMW6</accession>
<dbReference type="EMBL" id="UZAM01008659">
    <property type="protein sequence ID" value="VDP05865.1"/>
    <property type="molecule type" value="Genomic_DNA"/>
</dbReference>
<proteinExistence type="predicted"/>
<gene>
    <name evidence="2" type="ORF">SBAD_LOCUS4963</name>
</gene>
<feature type="transmembrane region" description="Helical" evidence="1">
    <location>
        <begin position="41"/>
        <end position="62"/>
    </location>
</feature>
<name>A0A183IMW6_9BILA</name>
<dbReference type="WBParaSite" id="SBAD_0000516501-mRNA-1">
    <property type="protein sequence ID" value="SBAD_0000516501-mRNA-1"/>
    <property type="gene ID" value="SBAD_0000516501"/>
</dbReference>
<dbReference type="GO" id="GO:0015171">
    <property type="term" value="F:amino acid transmembrane transporter activity"/>
    <property type="evidence" value="ECO:0007669"/>
    <property type="project" value="TreeGrafter"/>
</dbReference>
<dbReference type="PANTHER" id="PTHR43243:SF20">
    <property type="entry name" value="CATIONIC AMINO ACID TRANSPORTER 3"/>
    <property type="match status" value="1"/>
</dbReference>
<keyword evidence="3" id="KW-1185">Reference proteome</keyword>
<dbReference type="Gene3D" id="1.20.1740.10">
    <property type="entry name" value="Amino acid/polyamine transporter I"/>
    <property type="match status" value="1"/>
</dbReference>
<dbReference type="PANTHER" id="PTHR43243">
    <property type="entry name" value="INNER MEMBRANE TRANSPORTER YGJI-RELATED"/>
    <property type="match status" value="1"/>
</dbReference>
<dbReference type="Proteomes" id="UP000270296">
    <property type="component" value="Unassembled WGS sequence"/>
</dbReference>
<protein>
    <submittedName>
        <fullName evidence="4">Ion_trans domain-containing protein</fullName>
    </submittedName>
</protein>
<keyword evidence="1" id="KW-1133">Transmembrane helix</keyword>
<evidence type="ECO:0000313" key="2">
    <source>
        <dbReference type="EMBL" id="VDP05865.1"/>
    </source>
</evidence>
<evidence type="ECO:0000256" key="1">
    <source>
        <dbReference type="SAM" id="Phobius"/>
    </source>
</evidence>
<reference evidence="2 3" key="2">
    <citation type="submission" date="2018-11" db="EMBL/GenBank/DDBJ databases">
        <authorList>
            <consortium name="Pathogen Informatics"/>
        </authorList>
    </citation>
    <scope>NUCLEOTIDE SEQUENCE [LARGE SCALE GENOMIC DNA]</scope>
</reference>
<keyword evidence="1" id="KW-0812">Transmembrane</keyword>
<keyword evidence="1" id="KW-0472">Membrane</keyword>
<dbReference type="GO" id="GO:0005886">
    <property type="term" value="C:plasma membrane"/>
    <property type="evidence" value="ECO:0007669"/>
    <property type="project" value="TreeGrafter"/>
</dbReference>